<evidence type="ECO:0000313" key="2">
    <source>
        <dbReference type="RefSeq" id="XP_075092101.1"/>
    </source>
</evidence>
<evidence type="ECO:0000313" key="1">
    <source>
        <dbReference type="Proteomes" id="UP000790787"/>
    </source>
</evidence>
<name>A0AC58T4E7_TOBAC</name>
<organism evidence="1 2">
    <name type="scientific">Nicotiana tabacum</name>
    <name type="common">Common tobacco</name>
    <dbReference type="NCBI Taxonomy" id="4097"/>
    <lineage>
        <taxon>Eukaryota</taxon>
        <taxon>Viridiplantae</taxon>
        <taxon>Streptophyta</taxon>
        <taxon>Embryophyta</taxon>
        <taxon>Tracheophyta</taxon>
        <taxon>Spermatophyta</taxon>
        <taxon>Magnoliopsida</taxon>
        <taxon>eudicotyledons</taxon>
        <taxon>Gunneridae</taxon>
        <taxon>Pentapetalae</taxon>
        <taxon>asterids</taxon>
        <taxon>lamiids</taxon>
        <taxon>Solanales</taxon>
        <taxon>Solanaceae</taxon>
        <taxon>Nicotianoideae</taxon>
        <taxon>Nicotianeae</taxon>
        <taxon>Nicotiana</taxon>
    </lineage>
</organism>
<gene>
    <name evidence="2" type="primary">LOC107779391</name>
</gene>
<sequence>MSNYFLICVLTISLFVAVVATAIESSSELSVPAGCPVPDPRLNYRPVIGIVSHPGDGASGRIVNSTSVSYIAASYVKFVESAGARVIPLLFEDSPQVLNQKLNLVNGVIFPGGWAKKGKYFETIKAIFKKVLEKNDADEHFPLLAINLGFELLMMIVSKDNNILEKFSVSNQASKLHFVETVNIEDTVFGRFPPTLLKKLSKECLVLQRNKYGLSPEKFQANDDLSSFFIMLTTSTDTRNKVFVSTLQAENYPITALQWHPEKSAFEWGSSAIPHSEDAVQVTQLVANYFVSEARKSSNKPDAQKVLDNLIYNYSPTYSGNAGKGYDEVYIFNGPALSSL</sequence>
<reference evidence="1" key="1">
    <citation type="journal article" date="2014" name="Nat. Commun.">
        <title>The tobacco genome sequence and its comparison with those of tomato and potato.</title>
        <authorList>
            <person name="Sierro N."/>
            <person name="Battey J.N."/>
            <person name="Ouadi S."/>
            <person name="Bakaher N."/>
            <person name="Bovet L."/>
            <person name="Willig A."/>
            <person name="Goepfert S."/>
            <person name="Peitsch M.C."/>
            <person name="Ivanov N.V."/>
        </authorList>
    </citation>
    <scope>NUCLEOTIDE SEQUENCE [LARGE SCALE GENOMIC DNA]</scope>
</reference>
<protein>
    <submittedName>
        <fullName evidence="2">Gamma-glutamyl hydrolase 1-like</fullName>
    </submittedName>
</protein>
<dbReference type="Proteomes" id="UP000790787">
    <property type="component" value="Chromosome 2"/>
</dbReference>
<proteinExistence type="predicted"/>
<reference evidence="2" key="2">
    <citation type="submission" date="2025-08" db="UniProtKB">
        <authorList>
            <consortium name="RefSeq"/>
        </authorList>
    </citation>
    <scope>IDENTIFICATION</scope>
    <source>
        <tissue evidence="2">Leaf</tissue>
    </source>
</reference>
<dbReference type="RefSeq" id="XP_075092101.1">
    <property type="nucleotide sequence ID" value="XM_075236000.1"/>
</dbReference>
<accession>A0AC58T4E7</accession>
<keyword evidence="1" id="KW-1185">Reference proteome</keyword>